<keyword evidence="12" id="KW-1185">Reference proteome</keyword>
<evidence type="ECO:0000256" key="5">
    <source>
        <dbReference type="ARBA" id="ARBA00022676"/>
    </source>
</evidence>
<dbReference type="NCBIfam" id="TIGR00217">
    <property type="entry name" value="malQ"/>
    <property type="match status" value="1"/>
</dbReference>
<dbReference type="PANTHER" id="PTHR32438:SF5">
    <property type="entry name" value="4-ALPHA-GLUCANOTRANSFERASE DPE1, CHLOROPLASTIC_AMYLOPLASTIC"/>
    <property type="match status" value="1"/>
</dbReference>
<reference evidence="11 12" key="1">
    <citation type="submission" date="2016-10" db="EMBL/GenBank/DDBJ databases">
        <authorList>
            <person name="de Groot N.N."/>
        </authorList>
    </citation>
    <scope>NUCLEOTIDE SEQUENCE [LARGE SCALE GENOMIC DNA]</scope>
    <source>
        <strain evidence="11 12">DSM 26130</strain>
    </source>
</reference>
<dbReference type="PANTHER" id="PTHR32438">
    <property type="entry name" value="4-ALPHA-GLUCANOTRANSFERASE DPE1, CHLOROPLASTIC/AMYLOPLASTIC"/>
    <property type="match status" value="1"/>
</dbReference>
<dbReference type="EC" id="2.4.1.25" evidence="3 10"/>
<comment type="catalytic activity">
    <reaction evidence="1 10">
        <text>Transfers a segment of a (1-&gt;4)-alpha-D-glucan to a new position in an acceptor, which may be glucose or a (1-&gt;4)-alpha-D-glucan.</text>
        <dbReference type="EC" id="2.4.1.25"/>
    </reaction>
</comment>
<dbReference type="GO" id="GO:0004134">
    <property type="term" value="F:4-alpha-glucanotransferase activity"/>
    <property type="evidence" value="ECO:0007669"/>
    <property type="project" value="UniProtKB-EC"/>
</dbReference>
<dbReference type="SUPFAM" id="SSF51445">
    <property type="entry name" value="(Trans)glycosidases"/>
    <property type="match status" value="1"/>
</dbReference>
<evidence type="ECO:0000256" key="9">
    <source>
        <dbReference type="ARBA" id="ARBA00031501"/>
    </source>
</evidence>
<evidence type="ECO:0000256" key="6">
    <source>
        <dbReference type="ARBA" id="ARBA00022679"/>
    </source>
</evidence>
<gene>
    <name evidence="11" type="ORF">SAMN05216167_103134</name>
</gene>
<dbReference type="OrthoDB" id="9811841at2"/>
<comment type="similarity">
    <text evidence="2 10">Belongs to the disproportionating enzyme family.</text>
</comment>
<keyword evidence="6 10" id="KW-0808">Transferase</keyword>
<dbReference type="AlphaFoldDB" id="A0A1I1P658"/>
<dbReference type="GO" id="GO:0005975">
    <property type="term" value="P:carbohydrate metabolic process"/>
    <property type="evidence" value="ECO:0007669"/>
    <property type="project" value="InterPro"/>
</dbReference>
<dbReference type="Pfam" id="PF02446">
    <property type="entry name" value="Glyco_hydro_77"/>
    <property type="match status" value="1"/>
</dbReference>
<sequence length="527" mass="60142">MLQQRSSGILLHITSLPSAHGVGDLGPEAYRFADFLEAAKQTYWQILPLTPVDPGAGFSPYSSPSAFAGNILMISLEKLVDDNFLSPDFLDVFNEQPVQDVTISEAPTVSGDTVNPVLAGPLVLAPSTLHAAWIKKRPLLQLAAENFLANATIAQRSDYERFCAWQADWLDDYALFTTLQEETGEPFWLRWPAEIVRRDPIALAEQTVKLSHHIEIVKVTQYFFMKQWNELTAYCYERKIHLMGDIPIYVQFNSADVWANPTLFKLDENFQPLFVAGAPPDYFSEYGQRWGNPIYDWDEHERTGFAWWMRRLRHQMSLYSLTRLDHFLGFAVFWEIPASEPTAKVGEWVKAPIEAFMHAMHRQFVQLPIIAEDLGAKAADIQPFLRHYGIPGMRVIQFGFGKDLPTSTYAPHNHAENFVVYSGTHDNNTTLGWFRESDDEHRQRMSDYLGIEITEANVVDQICRLTMQSVARLSILPMQDVLNLDETGRMNTPGLGGRSWQWRLQPDQLTEEVSQKLVKLTRMTGRG</sequence>
<evidence type="ECO:0000256" key="1">
    <source>
        <dbReference type="ARBA" id="ARBA00000439"/>
    </source>
</evidence>
<evidence type="ECO:0000313" key="11">
    <source>
        <dbReference type="EMBL" id="SFD05299.1"/>
    </source>
</evidence>
<dbReference type="InterPro" id="IPR017853">
    <property type="entry name" value="GH"/>
</dbReference>
<evidence type="ECO:0000256" key="10">
    <source>
        <dbReference type="RuleBase" id="RU361207"/>
    </source>
</evidence>
<protein>
    <recommendedName>
        <fullName evidence="4 10">4-alpha-glucanotransferase</fullName>
        <ecNumber evidence="3 10">2.4.1.25</ecNumber>
    </recommendedName>
    <alternativeName>
        <fullName evidence="8 10">Amylomaltase</fullName>
    </alternativeName>
    <alternativeName>
        <fullName evidence="9 10">Disproportionating enzyme</fullName>
    </alternativeName>
</protein>
<name>A0A1I1P658_9BACT</name>
<proteinExistence type="inferred from homology"/>
<dbReference type="RefSeq" id="WP_093825447.1">
    <property type="nucleotide sequence ID" value="NZ_FOLQ01000003.1"/>
</dbReference>
<evidence type="ECO:0000256" key="2">
    <source>
        <dbReference type="ARBA" id="ARBA00005684"/>
    </source>
</evidence>
<evidence type="ECO:0000256" key="4">
    <source>
        <dbReference type="ARBA" id="ARBA00020295"/>
    </source>
</evidence>
<dbReference type="NCBIfam" id="NF011080">
    <property type="entry name" value="PRK14508.1-3"/>
    <property type="match status" value="1"/>
</dbReference>
<keyword evidence="7 10" id="KW-0119">Carbohydrate metabolism</keyword>
<dbReference type="Gene3D" id="3.20.20.80">
    <property type="entry name" value="Glycosidases"/>
    <property type="match status" value="1"/>
</dbReference>
<evidence type="ECO:0000313" key="12">
    <source>
        <dbReference type="Proteomes" id="UP000198598"/>
    </source>
</evidence>
<evidence type="ECO:0000256" key="8">
    <source>
        <dbReference type="ARBA" id="ARBA00031423"/>
    </source>
</evidence>
<evidence type="ECO:0000256" key="3">
    <source>
        <dbReference type="ARBA" id="ARBA00012560"/>
    </source>
</evidence>
<accession>A0A1I1P658</accession>
<dbReference type="STRING" id="662367.SAMN05216167_103134"/>
<dbReference type="EMBL" id="FOLQ01000003">
    <property type="protein sequence ID" value="SFD05299.1"/>
    <property type="molecule type" value="Genomic_DNA"/>
</dbReference>
<evidence type="ECO:0000256" key="7">
    <source>
        <dbReference type="ARBA" id="ARBA00023277"/>
    </source>
</evidence>
<dbReference type="InterPro" id="IPR003385">
    <property type="entry name" value="Glyco_hydro_77"/>
</dbReference>
<keyword evidence="5 10" id="KW-0328">Glycosyltransferase</keyword>
<organism evidence="11 12">
    <name type="scientific">Spirosoma endophyticum</name>
    <dbReference type="NCBI Taxonomy" id="662367"/>
    <lineage>
        <taxon>Bacteria</taxon>
        <taxon>Pseudomonadati</taxon>
        <taxon>Bacteroidota</taxon>
        <taxon>Cytophagia</taxon>
        <taxon>Cytophagales</taxon>
        <taxon>Cytophagaceae</taxon>
        <taxon>Spirosoma</taxon>
    </lineage>
</organism>
<dbReference type="Proteomes" id="UP000198598">
    <property type="component" value="Unassembled WGS sequence"/>
</dbReference>